<comment type="cofactor">
    <cofactor evidence="10">
        <name>FMN</name>
        <dbReference type="ChEBI" id="CHEBI:58210"/>
    </cofactor>
</comment>
<comment type="function">
    <text evidence="10">Part of a membrane-bound complex that couples electron transfer with translocation of ions across the membrane.</text>
</comment>
<dbReference type="EMBL" id="CP103300">
    <property type="protein sequence ID" value="UYM17266.1"/>
    <property type="molecule type" value="Genomic_DNA"/>
</dbReference>
<feature type="transmembrane region" description="Helical" evidence="10">
    <location>
        <begin position="45"/>
        <end position="62"/>
    </location>
</feature>
<feature type="transmembrane region" description="Helical" evidence="10">
    <location>
        <begin position="282"/>
        <end position="299"/>
    </location>
</feature>
<evidence type="ECO:0000256" key="8">
    <source>
        <dbReference type="ARBA" id="ARBA00022989"/>
    </source>
</evidence>
<evidence type="ECO:0000256" key="5">
    <source>
        <dbReference type="ARBA" id="ARBA00022692"/>
    </source>
</evidence>
<feature type="transmembrane region" description="Helical" evidence="10">
    <location>
        <begin position="95"/>
        <end position="113"/>
    </location>
</feature>
<evidence type="ECO:0000313" key="11">
    <source>
        <dbReference type="EMBL" id="UYM17266.1"/>
    </source>
</evidence>
<keyword evidence="9 10" id="KW-0472">Membrane</keyword>
<name>A0ABY6GZ20_9GAMM</name>
<evidence type="ECO:0000256" key="6">
    <source>
        <dbReference type="ARBA" id="ARBA00022967"/>
    </source>
</evidence>
<dbReference type="Pfam" id="PF03116">
    <property type="entry name" value="NQR2_RnfD_RnfE"/>
    <property type="match status" value="1"/>
</dbReference>
<dbReference type="RefSeq" id="WP_262599779.1">
    <property type="nucleotide sequence ID" value="NZ_CP103300.1"/>
</dbReference>
<feature type="transmembrane region" description="Helical" evidence="10">
    <location>
        <begin position="258"/>
        <end position="276"/>
    </location>
</feature>
<keyword evidence="12" id="KW-1185">Reference proteome</keyword>
<dbReference type="HAMAP" id="MF_00462">
    <property type="entry name" value="RsxD_RnfD"/>
    <property type="match status" value="1"/>
</dbReference>
<dbReference type="InterPro" id="IPR004338">
    <property type="entry name" value="NqrB/RnfD"/>
</dbReference>
<keyword evidence="10" id="KW-0997">Cell inner membrane</keyword>
<protein>
    <recommendedName>
        <fullName evidence="10">Ion-translocating oxidoreductase complex subunit D</fullName>
        <ecNumber evidence="10">7.-.-.-</ecNumber>
    </recommendedName>
    <alternativeName>
        <fullName evidence="10">Rnf electron transport complex subunit D</fullName>
    </alternativeName>
</protein>
<dbReference type="PANTHER" id="PTHR30578:SF0">
    <property type="entry name" value="ION-TRANSLOCATING OXIDOREDUCTASE COMPLEX SUBUNIT D"/>
    <property type="match status" value="1"/>
</dbReference>
<keyword evidence="7 10" id="KW-0249">Electron transport</keyword>
<dbReference type="EC" id="7.-.-.-" evidence="10"/>
<keyword evidence="8 10" id="KW-1133">Transmembrane helix</keyword>
<evidence type="ECO:0000256" key="10">
    <source>
        <dbReference type="HAMAP-Rule" id="MF_00462"/>
    </source>
</evidence>
<keyword evidence="5 10" id="KW-0812">Transmembrane</keyword>
<feature type="transmembrane region" description="Helical" evidence="10">
    <location>
        <begin position="335"/>
        <end position="353"/>
    </location>
</feature>
<dbReference type="InterPro" id="IPR011303">
    <property type="entry name" value="RnfD_bac"/>
</dbReference>
<feature type="transmembrane region" description="Helical" evidence="10">
    <location>
        <begin position="20"/>
        <end position="39"/>
    </location>
</feature>
<feature type="transmembrane region" description="Helical" evidence="10">
    <location>
        <begin position="311"/>
        <end position="329"/>
    </location>
</feature>
<keyword evidence="3 10" id="KW-0285">Flavoprotein</keyword>
<accession>A0ABY6GZ20</accession>
<dbReference type="Proteomes" id="UP001163255">
    <property type="component" value="Chromosome"/>
</dbReference>
<dbReference type="NCBIfam" id="NF002011">
    <property type="entry name" value="PRK00816.1"/>
    <property type="match status" value="1"/>
</dbReference>
<sequence>MTLVRQTSPHARGPNSTQQVMKLLLIAAIPGILAQTWFFGWGASINIVWCSLVALGAEALILKMRNRPLFFFLSDGSAIVTAVLMALALPPFAPWWLTLTGVAFAIIIGKQLYGGLGNNPFNPAMLGYVLLLISFPQEMTHWQAPNGLEGYVGGFTDAFEHIFPIFKDTSQLDAISMATPRTRSMMIAQLQPDAISMATPLDIVRENTTLTMAELREANDILGTFAGKGWMWVNIAYLLGGLFLLYKKVFTWHAPVGMLAAMTVMATLFWGGIGSGSNGSPLFHLFSGATMLGAFFIITDPVSSATSTKGRLIFGALIGVLTYVIRAWGGYPDGVAFATLLLNMAAPTIDYYTQPRTYGHKKAKKGLPKTD</sequence>
<proteinExistence type="inferred from homology"/>
<evidence type="ECO:0000256" key="3">
    <source>
        <dbReference type="ARBA" id="ARBA00022630"/>
    </source>
</evidence>
<evidence type="ECO:0000256" key="1">
    <source>
        <dbReference type="ARBA" id="ARBA00022448"/>
    </source>
</evidence>
<gene>
    <name evidence="11" type="primary">rsxD</name>
    <name evidence="10" type="synonym">rnfD</name>
    <name evidence="11" type="ORF">NX720_04910</name>
</gene>
<evidence type="ECO:0000256" key="7">
    <source>
        <dbReference type="ARBA" id="ARBA00022982"/>
    </source>
</evidence>
<keyword evidence="4 10" id="KW-0288">FMN</keyword>
<comment type="subunit">
    <text evidence="10">The complex is composed of six subunits: RnfA, RnfB, RnfC, RnfD, RnfE and RnfG.</text>
</comment>
<evidence type="ECO:0000313" key="12">
    <source>
        <dbReference type="Proteomes" id="UP001163255"/>
    </source>
</evidence>
<feature type="modified residue" description="FMN phosphoryl threonine" evidence="10">
    <location>
        <position position="199"/>
    </location>
</feature>
<keyword evidence="1 10" id="KW-0813">Transport</keyword>
<organism evidence="11 12">
    <name type="scientific">Endozoicomonas euniceicola</name>
    <dbReference type="NCBI Taxonomy" id="1234143"/>
    <lineage>
        <taxon>Bacteria</taxon>
        <taxon>Pseudomonadati</taxon>
        <taxon>Pseudomonadota</taxon>
        <taxon>Gammaproteobacteria</taxon>
        <taxon>Oceanospirillales</taxon>
        <taxon>Endozoicomonadaceae</taxon>
        <taxon>Endozoicomonas</taxon>
    </lineage>
</organism>
<feature type="transmembrane region" description="Helical" evidence="10">
    <location>
        <begin position="69"/>
        <end position="89"/>
    </location>
</feature>
<evidence type="ECO:0000256" key="4">
    <source>
        <dbReference type="ARBA" id="ARBA00022643"/>
    </source>
</evidence>
<comment type="subcellular location">
    <subcellularLocation>
        <location evidence="10">Cell inner membrane</location>
        <topology evidence="10">Multi-pass membrane protein</topology>
    </subcellularLocation>
</comment>
<dbReference type="NCBIfam" id="TIGR01946">
    <property type="entry name" value="rnfD"/>
    <property type="match status" value="1"/>
</dbReference>
<keyword evidence="6 10" id="KW-1278">Translocase</keyword>
<keyword evidence="2 10" id="KW-0597">Phosphoprotein</keyword>
<keyword evidence="10" id="KW-1003">Cell membrane</keyword>
<dbReference type="PANTHER" id="PTHR30578">
    <property type="entry name" value="ELECTRON TRANSPORT COMPLEX PROTEIN RNFD"/>
    <property type="match status" value="1"/>
</dbReference>
<evidence type="ECO:0000256" key="2">
    <source>
        <dbReference type="ARBA" id="ARBA00022553"/>
    </source>
</evidence>
<comment type="similarity">
    <text evidence="10">Belongs to the NqrB/RnfD family.</text>
</comment>
<evidence type="ECO:0000256" key="9">
    <source>
        <dbReference type="ARBA" id="ARBA00023136"/>
    </source>
</evidence>
<reference evidence="11" key="1">
    <citation type="submission" date="2022-10" db="EMBL/GenBank/DDBJ databases">
        <title>Completed Genome Sequence of two octocoral isolated bacterium, Endozoicomonas euniceicola EF212T and Endozoicomonas gorgoniicola PS125T.</title>
        <authorList>
            <person name="Chiou Y.-J."/>
            <person name="Chen Y.-H."/>
        </authorList>
    </citation>
    <scope>NUCLEOTIDE SEQUENCE</scope>
    <source>
        <strain evidence="11">EF212</strain>
    </source>
</reference>
<feature type="transmembrane region" description="Helical" evidence="10">
    <location>
        <begin position="229"/>
        <end position="246"/>
    </location>
</feature>